<organism evidence="7 8">
    <name type="scientific">Vanilla planifolia</name>
    <name type="common">Vanilla</name>
    <dbReference type="NCBI Taxonomy" id="51239"/>
    <lineage>
        <taxon>Eukaryota</taxon>
        <taxon>Viridiplantae</taxon>
        <taxon>Streptophyta</taxon>
        <taxon>Embryophyta</taxon>
        <taxon>Tracheophyta</taxon>
        <taxon>Spermatophyta</taxon>
        <taxon>Magnoliopsida</taxon>
        <taxon>Liliopsida</taxon>
        <taxon>Asparagales</taxon>
        <taxon>Orchidaceae</taxon>
        <taxon>Vanilloideae</taxon>
        <taxon>Vanilleae</taxon>
        <taxon>Vanilla</taxon>
    </lineage>
</organism>
<dbReference type="SUPFAM" id="SSF51445">
    <property type="entry name" value="(Trans)glycosidases"/>
    <property type="match status" value="1"/>
</dbReference>
<dbReference type="InterPro" id="IPR036881">
    <property type="entry name" value="Glyco_hydro_3_C_sf"/>
</dbReference>
<keyword evidence="1 4" id="KW-0732">Signal</keyword>
<evidence type="ECO:0000313" key="7">
    <source>
        <dbReference type="EMBL" id="KAG0469636.1"/>
    </source>
</evidence>
<sequence length="462" mass="50868">MARFYTFLFLAVFLSTAASRRLSPRTTPGPILTNGKNYTRVCDAGRFASLGLDMKDMVYCDRSLSYADRVADLIGRMTLDEKIAQLGDQALGAPRIGLPKYNWWSEILHGVSWVGHGTYFGDIVPGATSFPTVILSAASFNQSMWKKIGQVASTEARAMYNLGHAGLTFWSPNINVVRDPRWGRVLETPGEDPLTVGLYAKNFVRGLQDVEGQEVSSDPNSRPLKVSSCCKHYAAYDLDSWKGVNRYSFDARVTEQDMAETFLRPFEMCIKEGDASSIMCSYNRVNGIPVCADARLLVETVRGEWGLHGYIVSDCDSLEVMADGSHWLNDDKEDTVAQALNAGLDLDCGIYYPNYTGSAVKKGMIRESSINNALTNLYTVLMRLGFFDGSDEFKSLGLKDICSKENVDFAAEAARQGIVLLKNENNTLPLSSSPSKTFAIVGPHANATTVMIGNYEGKRLDS</sequence>
<dbReference type="Proteomes" id="UP000636800">
    <property type="component" value="Unassembled WGS sequence"/>
</dbReference>
<evidence type="ECO:0000256" key="3">
    <source>
        <dbReference type="ARBA" id="ARBA00023295"/>
    </source>
</evidence>
<dbReference type="Gene3D" id="3.20.20.300">
    <property type="entry name" value="Glycoside hydrolase, family 3, N-terminal domain"/>
    <property type="match status" value="1"/>
</dbReference>
<dbReference type="EMBL" id="JADCNL010000008">
    <property type="protein sequence ID" value="KAG0469636.1"/>
    <property type="molecule type" value="Genomic_DNA"/>
</dbReference>
<evidence type="ECO:0000259" key="6">
    <source>
        <dbReference type="Pfam" id="PF01915"/>
    </source>
</evidence>
<dbReference type="Gene3D" id="3.40.50.1700">
    <property type="entry name" value="Glycoside hydrolase family 3 C-terminal domain"/>
    <property type="match status" value="1"/>
</dbReference>
<dbReference type="GO" id="GO:0031222">
    <property type="term" value="P:arabinan catabolic process"/>
    <property type="evidence" value="ECO:0007669"/>
    <property type="project" value="TreeGrafter"/>
</dbReference>
<dbReference type="InterPro" id="IPR017853">
    <property type="entry name" value="GH"/>
</dbReference>
<feature type="domain" description="Glycoside hydrolase family 3 N-terminal" evidence="5">
    <location>
        <begin position="126"/>
        <end position="379"/>
    </location>
</feature>
<feature type="domain" description="Glycoside hydrolase family 3 C-terminal" evidence="6">
    <location>
        <begin position="418"/>
        <end position="458"/>
    </location>
</feature>
<dbReference type="GO" id="GO:0009044">
    <property type="term" value="F:xylan 1,4-beta-xylosidase activity"/>
    <property type="evidence" value="ECO:0007669"/>
    <property type="project" value="InterPro"/>
</dbReference>
<proteinExistence type="predicted"/>
<evidence type="ECO:0000256" key="4">
    <source>
        <dbReference type="SAM" id="SignalP"/>
    </source>
</evidence>
<dbReference type="InterPro" id="IPR044993">
    <property type="entry name" value="BXL"/>
</dbReference>
<protein>
    <submittedName>
        <fullName evidence="7">Uncharacterized protein</fullName>
    </submittedName>
</protein>
<dbReference type="AlphaFoldDB" id="A0A835QF17"/>
<feature type="chain" id="PRO_5032715287" evidence="4">
    <location>
        <begin position="20"/>
        <end position="462"/>
    </location>
</feature>
<dbReference type="InterPro" id="IPR036962">
    <property type="entry name" value="Glyco_hydro_3_N_sf"/>
</dbReference>
<comment type="caution">
    <text evidence="7">The sequence shown here is derived from an EMBL/GenBank/DDBJ whole genome shotgun (WGS) entry which is preliminary data.</text>
</comment>
<dbReference type="GO" id="GO:0045493">
    <property type="term" value="P:xylan catabolic process"/>
    <property type="evidence" value="ECO:0007669"/>
    <property type="project" value="InterPro"/>
</dbReference>
<evidence type="ECO:0000256" key="1">
    <source>
        <dbReference type="ARBA" id="ARBA00022729"/>
    </source>
</evidence>
<evidence type="ECO:0000256" key="2">
    <source>
        <dbReference type="ARBA" id="ARBA00022801"/>
    </source>
</evidence>
<accession>A0A835QF17</accession>
<dbReference type="PANTHER" id="PTHR42721:SF11">
    <property type="entry name" value="BETA-D-XYLOSIDASE 5-RELATED"/>
    <property type="match status" value="1"/>
</dbReference>
<dbReference type="Pfam" id="PF01915">
    <property type="entry name" value="Glyco_hydro_3_C"/>
    <property type="match status" value="1"/>
</dbReference>
<dbReference type="PANTHER" id="PTHR42721">
    <property type="entry name" value="SUGAR HYDROLASE-RELATED"/>
    <property type="match status" value="1"/>
</dbReference>
<dbReference type="SUPFAM" id="SSF52279">
    <property type="entry name" value="Beta-D-glucan exohydrolase, C-terminal domain"/>
    <property type="match status" value="1"/>
</dbReference>
<keyword evidence="2" id="KW-0378">Hydrolase</keyword>
<keyword evidence="8" id="KW-1185">Reference proteome</keyword>
<dbReference type="FunFam" id="3.20.20.300:FF:000010">
    <property type="entry name" value="Putative beta-D-xylosidase 5"/>
    <property type="match status" value="1"/>
</dbReference>
<dbReference type="PRINTS" id="PR00133">
    <property type="entry name" value="GLHYDRLASE3"/>
</dbReference>
<dbReference type="GO" id="GO:0046556">
    <property type="term" value="F:alpha-L-arabinofuranosidase activity"/>
    <property type="evidence" value="ECO:0007669"/>
    <property type="project" value="TreeGrafter"/>
</dbReference>
<gene>
    <name evidence="7" type="ORF">HPP92_016336</name>
</gene>
<reference evidence="7 8" key="1">
    <citation type="journal article" date="2020" name="Nat. Food">
        <title>A phased Vanilla planifolia genome enables genetic improvement of flavour and production.</title>
        <authorList>
            <person name="Hasing T."/>
            <person name="Tang H."/>
            <person name="Brym M."/>
            <person name="Khazi F."/>
            <person name="Huang T."/>
            <person name="Chambers A.H."/>
        </authorList>
    </citation>
    <scope>NUCLEOTIDE SEQUENCE [LARGE SCALE GENOMIC DNA]</scope>
    <source>
        <tissue evidence="7">Leaf</tissue>
    </source>
</reference>
<feature type="signal peptide" evidence="4">
    <location>
        <begin position="1"/>
        <end position="19"/>
    </location>
</feature>
<evidence type="ECO:0000313" key="8">
    <source>
        <dbReference type="Proteomes" id="UP000636800"/>
    </source>
</evidence>
<dbReference type="OrthoDB" id="1914839at2759"/>
<dbReference type="InterPro" id="IPR001764">
    <property type="entry name" value="Glyco_hydro_3_N"/>
</dbReference>
<dbReference type="InterPro" id="IPR002772">
    <property type="entry name" value="Glyco_hydro_3_C"/>
</dbReference>
<evidence type="ECO:0000259" key="5">
    <source>
        <dbReference type="Pfam" id="PF00933"/>
    </source>
</evidence>
<dbReference type="Pfam" id="PF00933">
    <property type="entry name" value="Glyco_hydro_3"/>
    <property type="match status" value="1"/>
</dbReference>
<keyword evidence="3" id="KW-0326">Glycosidase</keyword>
<name>A0A835QF17_VANPL</name>